<name>A0A561UWF4_9ACTN</name>
<feature type="domain" description="N-acetyltransferase" evidence="1">
    <location>
        <begin position="4"/>
        <end position="134"/>
    </location>
</feature>
<proteinExistence type="predicted"/>
<dbReference type="Proteomes" id="UP000318186">
    <property type="component" value="Unassembled WGS sequence"/>
</dbReference>
<dbReference type="SUPFAM" id="SSF55729">
    <property type="entry name" value="Acyl-CoA N-acyltransferases (Nat)"/>
    <property type="match status" value="1"/>
</dbReference>
<dbReference type="InterPro" id="IPR000182">
    <property type="entry name" value="GNAT_dom"/>
</dbReference>
<dbReference type="PROSITE" id="PS51186">
    <property type="entry name" value="GNAT"/>
    <property type="match status" value="1"/>
</dbReference>
<dbReference type="Gene3D" id="3.40.630.30">
    <property type="match status" value="1"/>
</dbReference>
<organism evidence="2 3">
    <name type="scientific">Streptomyces brevispora</name>
    <dbReference type="NCBI Taxonomy" id="887462"/>
    <lineage>
        <taxon>Bacteria</taxon>
        <taxon>Bacillati</taxon>
        <taxon>Actinomycetota</taxon>
        <taxon>Actinomycetes</taxon>
        <taxon>Kitasatosporales</taxon>
        <taxon>Streptomycetaceae</taxon>
        <taxon>Streptomyces</taxon>
    </lineage>
</organism>
<comment type="caution">
    <text evidence="2">The sequence shown here is derived from an EMBL/GenBank/DDBJ whole genome shotgun (WGS) entry which is preliminary data.</text>
</comment>
<dbReference type="InterPro" id="IPR016181">
    <property type="entry name" value="Acyl_CoA_acyltransferase"/>
</dbReference>
<evidence type="ECO:0000313" key="3">
    <source>
        <dbReference type="Proteomes" id="UP000318186"/>
    </source>
</evidence>
<reference evidence="2 3" key="1">
    <citation type="submission" date="2019-06" db="EMBL/GenBank/DDBJ databases">
        <title>Sequencing the genomes of 1000 actinobacteria strains.</title>
        <authorList>
            <person name="Klenk H.-P."/>
        </authorList>
    </citation>
    <scope>NUCLEOTIDE SEQUENCE [LARGE SCALE GENOMIC DNA]</scope>
    <source>
        <strain evidence="2 3">DSM 42059</strain>
    </source>
</reference>
<sequence>MTIGRVRRLTPADADEILRIVDVEGLDATALTRELTARDDYLWVGLTSPGGGLGAVHRSMRWGSHLLLKGVFVDDSARGSGASLELGFTTRELARDSGYAGIAAWVEPHKPEAGLARMLRLRTSGPLLHRFDIPVPDVDRPARVPGPVDRSRVLDLPRRAPAAPLVADVLAEHDEFGPTGGATRVHWVLDRHRLVLSGFPGRSVADLGELVSAATPLARAHGARFIEFPMQAADLSATLSLAAAGARRLSRTPVRIGRLHFAPDATPAPVTTTEGADRR</sequence>
<gene>
    <name evidence="2" type="ORF">FHX80_112138</name>
</gene>
<dbReference type="EMBL" id="VIWW01000001">
    <property type="protein sequence ID" value="TWG03703.1"/>
    <property type="molecule type" value="Genomic_DNA"/>
</dbReference>
<dbReference type="RefSeq" id="WP_145763985.1">
    <property type="nucleotide sequence ID" value="NZ_VIWW01000001.1"/>
</dbReference>
<accession>A0A561UWF4</accession>
<protein>
    <recommendedName>
        <fullName evidence="1">N-acetyltransferase domain-containing protein</fullName>
    </recommendedName>
</protein>
<dbReference type="AlphaFoldDB" id="A0A561UWF4"/>
<evidence type="ECO:0000313" key="2">
    <source>
        <dbReference type="EMBL" id="TWG03703.1"/>
    </source>
</evidence>
<dbReference type="GO" id="GO:0016747">
    <property type="term" value="F:acyltransferase activity, transferring groups other than amino-acyl groups"/>
    <property type="evidence" value="ECO:0007669"/>
    <property type="project" value="InterPro"/>
</dbReference>
<evidence type="ECO:0000259" key="1">
    <source>
        <dbReference type="PROSITE" id="PS51186"/>
    </source>
</evidence>
<dbReference type="OrthoDB" id="4251642at2"/>